<dbReference type="EMBL" id="ML987202">
    <property type="protein sequence ID" value="KAF2244665.1"/>
    <property type="molecule type" value="Genomic_DNA"/>
</dbReference>
<organism evidence="2 3">
    <name type="scientific">Trematosphaeria pertusa</name>
    <dbReference type="NCBI Taxonomy" id="390896"/>
    <lineage>
        <taxon>Eukaryota</taxon>
        <taxon>Fungi</taxon>
        <taxon>Dikarya</taxon>
        <taxon>Ascomycota</taxon>
        <taxon>Pezizomycotina</taxon>
        <taxon>Dothideomycetes</taxon>
        <taxon>Pleosporomycetidae</taxon>
        <taxon>Pleosporales</taxon>
        <taxon>Massarineae</taxon>
        <taxon>Trematosphaeriaceae</taxon>
        <taxon>Trematosphaeria</taxon>
    </lineage>
</organism>
<feature type="compositionally biased region" description="Low complexity" evidence="1">
    <location>
        <begin position="1"/>
        <end position="13"/>
    </location>
</feature>
<feature type="region of interest" description="Disordered" evidence="1">
    <location>
        <begin position="1"/>
        <end position="111"/>
    </location>
</feature>
<dbReference type="AlphaFoldDB" id="A0A6A6I2G2"/>
<dbReference type="GeneID" id="54577397"/>
<reference evidence="2" key="1">
    <citation type="journal article" date="2020" name="Stud. Mycol.">
        <title>101 Dothideomycetes genomes: a test case for predicting lifestyles and emergence of pathogens.</title>
        <authorList>
            <person name="Haridas S."/>
            <person name="Albert R."/>
            <person name="Binder M."/>
            <person name="Bloem J."/>
            <person name="Labutti K."/>
            <person name="Salamov A."/>
            <person name="Andreopoulos B."/>
            <person name="Baker S."/>
            <person name="Barry K."/>
            <person name="Bills G."/>
            <person name="Bluhm B."/>
            <person name="Cannon C."/>
            <person name="Castanera R."/>
            <person name="Culley D."/>
            <person name="Daum C."/>
            <person name="Ezra D."/>
            <person name="Gonzalez J."/>
            <person name="Henrissat B."/>
            <person name="Kuo A."/>
            <person name="Liang C."/>
            <person name="Lipzen A."/>
            <person name="Lutzoni F."/>
            <person name="Magnuson J."/>
            <person name="Mondo S."/>
            <person name="Nolan M."/>
            <person name="Ohm R."/>
            <person name="Pangilinan J."/>
            <person name="Park H.-J."/>
            <person name="Ramirez L."/>
            <person name="Alfaro M."/>
            <person name="Sun H."/>
            <person name="Tritt A."/>
            <person name="Yoshinaga Y."/>
            <person name="Zwiers L.-H."/>
            <person name="Turgeon B."/>
            <person name="Goodwin S."/>
            <person name="Spatafora J."/>
            <person name="Crous P."/>
            <person name="Grigoriev I."/>
        </authorList>
    </citation>
    <scope>NUCLEOTIDE SEQUENCE</scope>
    <source>
        <strain evidence="2">CBS 122368</strain>
    </source>
</reference>
<feature type="non-terminal residue" evidence="2">
    <location>
        <position position="1"/>
    </location>
</feature>
<accession>A0A6A6I2G2</accession>
<feature type="compositionally biased region" description="Polar residues" evidence="1">
    <location>
        <begin position="32"/>
        <end position="42"/>
    </location>
</feature>
<protein>
    <submittedName>
        <fullName evidence="2">Uncharacterized protein</fullName>
    </submittedName>
</protein>
<dbReference type="RefSeq" id="XP_033679669.1">
    <property type="nucleotide sequence ID" value="XM_033824067.1"/>
</dbReference>
<dbReference type="OrthoDB" id="2530523at2759"/>
<feature type="compositionally biased region" description="Polar residues" evidence="1">
    <location>
        <begin position="232"/>
        <end position="294"/>
    </location>
</feature>
<keyword evidence="3" id="KW-1185">Reference proteome</keyword>
<feature type="compositionally biased region" description="Low complexity" evidence="1">
    <location>
        <begin position="43"/>
        <end position="56"/>
    </location>
</feature>
<feature type="compositionally biased region" description="Polar residues" evidence="1">
    <location>
        <begin position="60"/>
        <end position="75"/>
    </location>
</feature>
<gene>
    <name evidence="2" type="ORF">BU26DRAFT_434251</name>
</gene>
<evidence type="ECO:0000313" key="2">
    <source>
        <dbReference type="EMBL" id="KAF2244665.1"/>
    </source>
</evidence>
<feature type="region of interest" description="Disordered" evidence="1">
    <location>
        <begin position="221"/>
        <end position="294"/>
    </location>
</feature>
<evidence type="ECO:0000256" key="1">
    <source>
        <dbReference type="SAM" id="MobiDB-lite"/>
    </source>
</evidence>
<proteinExistence type="predicted"/>
<dbReference type="Proteomes" id="UP000800094">
    <property type="component" value="Unassembled WGS sequence"/>
</dbReference>
<evidence type="ECO:0000313" key="3">
    <source>
        <dbReference type="Proteomes" id="UP000800094"/>
    </source>
</evidence>
<name>A0A6A6I2G2_9PLEO</name>
<sequence>LQHQQHQQQHQQQLSPSPYSSAPFAQPLASPAHQQFVQHRQTASPSSAANSTSVPPYATPQAQRSPSVPSNGQQPMNPPATQPQTSQPMAAHTPVKAVPQSPASPVAQAREKQRIDTLLEINQVLIKEVMELHAQGKAGHIGPAPEVKPEGAQQQQASVEYRDCMRRLQANLAFLAQNAEKHTKPNQAILPGPAIMNAPASPDELVKLYMKLQSLFPGWKGAQAKASPGPQRLNSASSQPGSAGMQNNMQPPHSAGLQNNMHPPNSAGLPQNMQLPSNANAMNSTMQNNFQTQQ</sequence>